<dbReference type="PANTHER" id="PTHR12353">
    <property type="entry name" value="DISKS LARGE-ASSOCIATED PROTEIN DAP SAP90/PSD-95-ASSOCIATED PROTEIN"/>
    <property type="match status" value="1"/>
</dbReference>
<sequence>MGELEDESGDSDTSPKTSPQAAIRPDALVLKSAMQRPHLDSQSQGYHLQTRDFRPHPSVTLDPATSFHPPPFRSRNQSYMRAVSTLSQASCVSQVSLNHLSQGCYILHVVLQVLHQYKSLYMCSSLYCYYCYCYIVDTLLFSVLALKHCQLYSVLSLLSSALLPLDTKAKQTKKRHKRLDTKKERCQENNNFTECGILS</sequence>
<evidence type="ECO:0000256" key="2">
    <source>
        <dbReference type="SAM" id="MobiDB-lite"/>
    </source>
</evidence>
<dbReference type="Proteomes" id="UP001444071">
    <property type="component" value="Unassembled WGS sequence"/>
</dbReference>
<protein>
    <submittedName>
        <fullName evidence="3">Uncharacterized protein</fullName>
    </submittedName>
</protein>
<feature type="compositionally biased region" description="Acidic residues" evidence="2">
    <location>
        <begin position="1"/>
        <end position="10"/>
    </location>
</feature>
<organism evidence="3 4">
    <name type="scientific">Xenotaenia resolanae</name>
    <dbReference type="NCBI Taxonomy" id="208358"/>
    <lineage>
        <taxon>Eukaryota</taxon>
        <taxon>Metazoa</taxon>
        <taxon>Chordata</taxon>
        <taxon>Craniata</taxon>
        <taxon>Vertebrata</taxon>
        <taxon>Euteleostomi</taxon>
        <taxon>Actinopterygii</taxon>
        <taxon>Neopterygii</taxon>
        <taxon>Teleostei</taxon>
        <taxon>Neoteleostei</taxon>
        <taxon>Acanthomorphata</taxon>
        <taxon>Ovalentaria</taxon>
        <taxon>Atherinomorphae</taxon>
        <taxon>Cyprinodontiformes</taxon>
        <taxon>Goodeidae</taxon>
        <taxon>Xenotaenia</taxon>
    </lineage>
</organism>
<dbReference type="InterPro" id="IPR005026">
    <property type="entry name" value="SAPAP"/>
</dbReference>
<evidence type="ECO:0000256" key="1">
    <source>
        <dbReference type="ARBA" id="ARBA00008839"/>
    </source>
</evidence>
<evidence type="ECO:0000313" key="3">
    <source>
        <dbReference type="EMBL" id="MEQ2269329.1"/>
    </source>
</evidence>
<gene>
    <name evidence="3" type="ORF">XENORESO_003078</name>
</gene>
<dbReference type="EMBL" id="JAHRIM010051573">
    <property type="protein sequence ID" value="MEQ2269329.1"/>
    <property type="molecule type" value="Genomic_DNA"/>
</dbReference>
<name>A0ABV0WIL5_9TELE</name>
<accession>A0ABV0WIL5</accession>
<evidence type="ECO:0000313" key="4">
    <source>
        <dbReference type="Proteomes" id="UP001444071"/>
    </source>
</evidence>
<feature type="compositionally biased region" description="Polar residues" evidence="2">
    <location>
        <begin position="11"/>
        <end position="20"/>
    </location>
</feature>
<keyword evidence="4" id="KW-1185">Reference proteome</keyword>
<proteinExistence type="inferred from homology"/>
<comment type="similarity">
    <text evidence="1">Belongs to the SAPAP family.</text>
</comment>
<comment type="caution">
    <text evidence="3">The sequence shown here is derived from an EMBL/GenBank/DDBJ whole genome shotgun (WGS) entry which is preliminary data.</text>
</comment>
<reference evidence="3 4" key="1">
    <citation type="submission" date="2021-06" db="EMBL/GenBank/DDBJ databases">
        <authorList>
            <person name="Palmer J.M."/>
        </authorList>
    </citation>
    <scope>NUCLEOTIDE SEQUENCE [LARGE SCALE GENOMIC DNA]</scope>
    <source>
        <strain evidence="3 4">XR_2019</strain>
        <tissue evidence="3">Muscle</tissue>
    </source>
</reference>
<feature type="region of interest" description="Disordered" evidence="2">
    <location>
        <begin position="1"/>
        <end position="27"/>
    </location>
</feature>
<dbReference type="PANTHER" id="PTHR12353:SF3">
    <property type="entry name" value="DISKS LARGE-ASSOCIATED PROTEIN 2"/>
    <property type="match status" value="1"/>
</dbReference>